<name>A0AAD5FWU9_9ASCO</name>
<dbReference type="PROSITE" id="PS50082">
    <property type="entry name" value="WD_REPEATS_2"/>
    <property type="match status" value="6"/>
</dbReference>
<proteinExistence type="predicted"/>
<dbReference type="SUPFAM" id="SSF158230">
    <property type="entry name" value="PRP4-like"/>
    <property type="match status" value="1"/>
</dbReference>
<feature type="region of interest" description="Disordered" evidence="4">
    <location>
        <begin position="31"/>
        <end position="77"/>
    </location>
</feature>
<evidence type="ECO:0000256" key="3">
    <source>
        <dbReference type="PROSITE-ProRule" id="PRU00221"/>
    </source>
</evidence>
<dbReference type="InterPro" id="IPR020472">
    <property type="entry name" value="WD40_PAC1"/>
</dbReference>
<dbReference type="PROSITE" id="PS50294">
    <property type="entry name" value="WD_REPEATS_REGION"/>
    <property type="match status" value="3"/>
</dbReference>
<dbReference type="InterPro" id="IPR036285">
    <property type="entry name" value="PRP4-like_sf"/>
</dbReference>
<dbReference type="SMART" id="SM00320">
    <property type="entry name" value="WD40"/>
    <property type="match status" value="7"/>
</dbReference>
<accession>A0AAD5FWU9</accession>
<gene>
    <name evidence="6" type="ORF">KGF57_004645</name>
</gene>
<dbReference type="Gene3D" id="4.10.280.110">
    <property type="entry name" value="Pre-mRNA processing factor 4 domain"/>
    <property type="match status" value="1"/>
</dbReference>
<dbReference type="GO" id="GO:0046540">
    <property type="term" value="C:U4/U6 x U5 tri-snRNP complex"/>
    <property type="evidence" value="ECO:0007669"/>
    <property type="project" value="TreeGrafter"/>
</dbReference>
<dbReference type="RefSeq" id="XP_051606977.1">
    <property type="nucleotide sequence ID" value="XM_051754176.1"/>
</dbReference>
<dbReference type="InterPro" id="IPR036322">
    <property type="entry name" value="WD40_repeat_dom_sf"/>
</dbReference>
<evidence type="ECO:0000313" key="6">
    <source>
        <dbReference type="EMBL" id="KAI5949822.1"/>
    </source>
</evidence>
<feature type="repeat" description="WD" evidence="3">
    <location>
        <begin position="238"/>
        <end position="279"/>
    </location>
</feature>
<comment type="caution">
    <text evidence="6">The sequence shown here is derived from an EMBL/GenBank/DDBJ whole genome shotgun (WGS) entry which is preliminary data.</text>
</comment>
<evidence type="ECO:0000313" key="7">
    <source>
        <dbReference type="Proteomes" id="UP001204833"/>
    </source>
</evidence>
<evidence type="ECO:0000256" key="1">
    <source>
        <dbReference type="ARBA" id="ARBA00022574"/>
    </source>
</evidence>
<evidence type="ECO:0000259" key="5">
    <source>
        <dbReference type="SMART" id="SM00500"/>
    </source>
</evidence>
<dbReference type="GeneID" id="76152689"/>
<feature type="compositionally biased region" description="Acidic residues" evidence="4">
    <location>
        <begin position="59"/>
        <end position="77"/>
    </location>
</feature>
<dbReference type="EMBL" id="JAIHNG010000162">
    <property type="protein sequence ID" value="KAI5949822.1"/>
    <property type="molecule type" value="Genomic_DNA"/>
</dbReference>
<dbReference type="PROSITE" id="PS00678">
    <property type="entry name" value="WD_REPEATS_1"/>
    <property type="match status" value="1"/>
</dbReference>
<evidence type="ECO:0000256" key="2">
    <source>
        <dbReference type="ARBA" id="ARBA00022737"/>
    </source>
</evidence>
<feature type="repeat" description="WD" evidence="3">
    <location>
        <begin position="189"/>
        <end position="232"/>
    </location>
</feature>
<reference evidence="6 7" key="1">
    <citation type="journal article" date="2022" name="DNA Res.">
        <title>Genome analysis of five recently described species of the CUG-Ser clade uncovers Candida theae as a new hybrid lineage with pathogenic potential in the Candida parapsilosis species complex.</title>
        <authorList>
            <person name="Mixao V."/>
            <person name="Del Olmo V."/>
            <person name="Hegedusova E."/>
            <person name="Saus E."/>
            <person name="Pryszcz L."/>
            <person name="Cillingova A."/>
            <person name="Nosek J."/>
            <person name="Gabaldon T."/>
        </authorList>
    </citation>
    <scope>NUCLEOTIDE SEQUENCE [LARGE SCALE GENOMIC DNA]</scope>
    <source>
        <strain evidence="6 7">CBS 12239</strain>
    </source>
</reference>
<feature type="repeat" description="WD" evidence="3">
    <location>
        <begin position="280"/>
        <end position="321"/>
    </location>
</feature>
<dbReference type="InterPro" id="IPR015943">
    <property type="entry name" value="WD40/YVTN_repeat-like_dom_sf"/>
</dbReference>
<dbReference type="Pfam" id="PF12894">
    <property type="entry name" value="ANAPC4_WD40"/>
    <property type="match status" value="1"/>
</dbReference>
<feature type="compositionally biased region" description="Polar residues" evidence="4">
    <location>
        <begin position="48"/>
        <end position="58"/>
    </location>
</feature>
<dbReference type="GO" id="GO:0000398">
    <property type="term" value="P:mRNA splicing, via spliceosome"/>
    <property type="evidence" value="ECO:0007669"/>
    <property type="project" value="TreeGrafter"/>
</dbReference>
<dbReference type="InterPro" id="IPR014906">
    <property type="entry name" value="PRP4-like"/>
</dbReference>
<dbReference type="CDD" id="cd00200">
    <property type="entry name" value="WD40"/>
    <property type="match status" value="1"/>
</dbReference>
<dbReference type="PANTHER" id="PTHR19846:SF0">
    <property type="entry name" value="PRE-MRNA PROCESSING FACTOR 4"/>
    <property type="match status" value="1"/>
</dbReference>
<dbReference type="AlphaFoldDB" id="A0AAD5FWU9"/>
<dbReference type="Gene3D" id="2.130.10.10">
    <property type="entry name" value="YVTN repeat-like/Quinoprotein amine dehydrogenase"/>
    <property type="match status" value="2"/>
</dbReference>
<sequence length="457" mass="51182">MQYNEIPIINDNPIPEEDELVRQQLKQLGQPVFINGENDSDRRERLSNLVNGDSSTDPEQGDVDNDDDEDDDNEDDDDVFYTPGPANLYDVRRQILSGSLKLASQRLQRQRHLVKINPELIPFLQNRRDMNSRLSGIELYGSQIVHGNTRAISSVRYSPRGDLIACGTWDGSVHVLNSIELNPTTKLSGGEHTEKVGGVDWKANDSGDVLITGGSEGTINLWNIEESDETIKPNLSIKEAHSSRITKTMFHPVQDYAISTSFDQTWKLWDMNRGTELYQQEGHSREVYSGAIHPDGSLFLSGGLDGVIYVWDLRSGRALMPLQKHTQGIYCLDWSPNGYYFASGSGDCSVKIWDMRKLDHSGDEIFSIPAHTKLISDVRFYGGGDKVKTEGMDLNGSFLVSCSYDGTVKIWSSDNWILVNTLKGHNEKVMSCDIGASTDKEVNIVSSGWDRTVKLWK</sequence>
<dbReference type="Proteomes" id="UP001204833">
    <property type="component" value="Unassembled WGS sequence"/>
</dbReference>
<feature type="domain" description="Pre-mRNA processing factor 4 (PRP4)-like" evidence="5">
    <location>
        <begin position="16"/>
        <end position="71"/>
    </location>
</feature>
<feature type="repeat" description="WD" evidence="3">
    <location>
        <begin position="322"/>
        <end position="356"/>
    </location>
</feature>
<dbReference type="PRINTS" id="PR00320">
    <property type="entry name" value="GPROTEINBRPT"/>
</dbReference>
<keyword evidence="2" id="KW-0677">Repeat</keyword>
<dbReference type="Pfam" id="PF08799">
    <property type="entry name" value="PRP4"/>
    <property type="match status" value="1"/>
</dbReference>
<keyword evidence="1 3" id="KW-0853">WD repeat</keyword>
<dbReference type="InterPro" id="IPR024977">
    <property type="entry name" value="Apc4-like_WD40_dom"/>
</dbReference>
<dbReference type="Pfam" id="PF00400">
    <property type="entry name" value="WD40"/>
    <property type="match status" value="5"/>
</dbReference>
<dbReference type="SUPFAM" id="SSF50978">
    <property type="entry name" value="WD40 repeat-like"/>
    <property type="match status" value="1"/>
</dbReference>
<dbReference type="GO" id="GO:0030621">
    <property type="term" value="F:U4 snRNA binding"/>
    <property type="evidence" value="ECO:0007669"/>
    <property type="project" value="TreeGrafter"/>
</dbReference>
<dbReference type="InterPro" id="IPR019775">
    <property type="entry name" value="WD40_repeat_CS"/>
</dbReference>
<feature type="repeat" description="WD" evidence="3">
    <location>
        <begin position="422"/>
        <end position="457"/>
    </location>
</feature>
<dbReference type="PANTHER" id="PTHR19846">
    <property type="entry name" value="WD40 REPEAT PROTEIN"/>
    <property type="match status" value="1"/>
</dbReference>
<dbReference type="SMART" id="SM00500">
    <property type="entry name" value="SFM"/>
    <property type="match status" value="1"/>
</dbReference>
<organism evidence="6 7">
    <name type="scientific">Candida theae</name>
    <dbReference type="NCBI Taxonomy" id="1198502"/>
    <lineage>
        <taxon>Eukaryota</taxon>
        <taxon>Fungi</taxon>
        <taxon>Dikarya</taxon>
        <taxon>Ascomycota</taxon>
        <taxon>Saccharomycotina</taxon>
        <taxon>Pichiomycetes</taxon>
        <taxon>Debaryomycetaceae</taxon>
        <taxon>Candida/Lodderomyces clade</taxon>
        <taxon>Candida</taxon>
    </lineage>
</organism>
<dbReference type="GO" id="GO:0017070">
    <property type="term" value="F:U6 snRNA binding"/>
    <property type="evidence" value="ECO:0007669"/>
    <property type="project" value="TreeGrafter"/>
</dbReference>
<evidence type="ECO:0000256" key="4">
    <source>
        <dbReference type="SAM" id="MobiDB-lite"/>
    </source>
</evidence>
<protein>
    <recommendedName>
        <fullName evidence="5">Pre-mRNA processing factor 4 (PRP4)-like domain-containing protein</fullName>
    </recommendedName>
</protein>
<dbReference type="InterPro" id="IPR001680">
    <property type="entry name" value="WD40_rpt"/>
</dbReference>
<keyword evidence="7" id="KW-1185">Reference proteome</keyword>
<feature type="repeat" description="WD" evidence="3">
    <location>
        <begin position="380"/>
        <end position="412"/>
    </location>
</feature>